<accession>A0A8J9ZPJ7</accession>
<organism evidence="2 3">
    <name type="scientific">Branchiostoma lanceolatum</name>
    <name type="common">Common lancelet</name>
    <name type="synonym">Amphioxus lanceolatum</name>
    <dbReference type="NCBI Taxonomy" id="7740"/>
    <lineage>
        <taxon>Eukaryota</taxon>
        <taxon>Metazoa</taxon>
        <taxon>Chordata</taxon>
        <taxon>Cephalochordata</taxon>
        <taxon>Leptocardii</taxon>
        <taxon>Amphioxiformes</taxon>
        <taxon>Branchiostomatidae</taxon>
        <taxon>Branchiostoma</taxon>
    </lineage>
</organism>
<feature type="chain" id="PRO_5035471400" evidence="1">
    <location>
        <begin position="23"/>
        <end position="90"/>
    </location>
</feature>
<proteinExistence type="predicted"/>
<sequence>MAVRLPALLVVLLLAQILCARAFTYTHTWGRKRADSSELLTPEAAAESISAAEVYGGSEGSEVTKEDFKMAVRTLFRILGDYLQKRTNQN</sequence>
<dbReference type="EMBL" id="OV696688">
    <property type="protein sequence ID" value="CAH1258507.1"/>
    <property type="molecule type" value="Genomic_DNA"/>
</dbReference>
<feature type="signal peptide" evidence="1">
    <location>
        <begin position="1"/>
        <end position="22"/>
    </location>
</feature>
<dbReference type="AlphaFoldDB" id="A0A8J9ZPJ7"/>
<keyword evidence="1" id="KW-0732">Signal</keyword>
<gene>
    <name evidence="2" type="primary">Hypp2021</name>
    <name evidence="2" type="ORF">BLAG_LOCUS16044</name>
</gene>
<keyword evidence="3" id="KW-1185">Reference proteome</keyword>
<evidence type="ECO:0000313" key="3">
    <source>
        <dbReference type="Proteomes" id="UP000838412"/>
    </source>
</evidence>
<protein>
    <submittedName>
        <fullName evidence="2">Hypp2021 protein</fullName>
    </submittedName>
</protein>
<evidence type="ECO:0000313" key="2">
    <source>
        <dbReference type="EMBL" id="CAH1258507.1"/>
    </source>
</evidence>
<reference evidence="2" key="1">
    <citation type="submission" date="2022-01" db="EMBL/GenBank/DDBJ databases">
        <authorList>
            <person name="Braso-Vives M."/>
        </authorList>
    </citation>
    <scope>NUCLEOTIDE SEQUENCE</scope>
</reference>
<name>A0A8J9ZPJ7_BRALA</name>
<dbReference type="Proteomes" id="UP000838412">
    <property type="component" value="Chromosome 3"/>
</dbReference>
<evidence type="ECO:0000256" key="1">
    <source>
        <dbReference type="SAM" id="SignalP"/>
    </source>
</evidence>
<dbReference type="OrthoDB" id="10042769at2759"/>